<dbReference type="InterPro" id="IPR040442">
    <property type="entry name" value="Pyrv_kinase-like_dom_sf"/>
</dbReference>
<protein>
    <submittedName>
        <fullName evidence="1">Phosphoenolpyruvate carboxylase family protein</fullName>
    </submittedName>
</protein>
<keyword evidence="2" id="KW-1185">Reference proteome</keyword>
<dbReference type="Gene3D" id="3.20.20.60">
    <property type="entry name" value="Phosphoenolpyruvate-binding domains"/>
    <property type="match status" value="1"/>
</dbReference>
<dbReference type="OrthoDB" id="1923844at2759"/>
<gene>
    <name evidence="1" type="ORF">FRX31_014222</name>
</gene>
<name>A0A7J6WJA5_THATH</name>
<dbReference type="PANTHER" id="PTHR42905:SF2">
    <property type="entry name" value="PHOSPHOENOLPYRUVATE CARBOXYLASE FAMILY PROTEIN"/>
    <property type="match status" value="1"/>
</dbReference>
<accession>A0A7J6WJA5</accession>
<evidence type="ECO:0000313" key="1">
    <source>
        <dbReference type="EMBL" id="KAF5196192.1"/>
    </source>
</evidence>
<dbReference type="SUPFAM" id="SSF51621">
    <property type="entry name" value="Phosphoenolpyruvate/pyruvate domain"/>
    <property type="match status" value="1"/>
</dbReference>
<evidence type="ECO:0000313" key="2">
    <source>
        <dbReference type="Proteomes" id="UP000554482"/>
    </source>
</evidence>
<proteinExistence type="predicted"/>
<reference evidence="1 2" key="1">
    <citation type="submission" date="2020-06" db="EMBL/GenBank/DDBJ databases">
        <title>Transcriptomic and genomic resources for Thalictrum thalictroides and T. hernandezii: Facilitating candidate gene discovery in an emerging model plant lineage.</title>
        <authorList>
            <person name="Arias T."/>
            <person name="Riano-Pachon D.M."/>
            <person name="Di Stilio V.S."/>
        </authorList>
    </citation>
    <scope>NUCLEOTIDE SEQUENCE [LARGE SCALE GENOMIC DNA]</scope>
    <source>
        <strain evidence="2">cv. WT478/WT964</strain>
        <tissue evidence="1">Leaves</tissue>
    </source>
</reference>
<dbReference type="AlphaFoldDB" id="A0A7J6WJA5"/>
<organism evidence="1 2">
    <name type="scientific">Thalictrum thalictroides</name>
    <name type="common">Rue-anemone</name>
    <name type="synonym">Anemone thalictroides</name>
    <dbReference type="NCBI Taxonomy" id="46969"/>
    <lineage>
        <taxon>Eukaryota</taxon>
        <taxon>Viridiplantae</taxon>
        <taxon>Streptophyta</taxon>
        <taxon>Embryophyta</taxon>
        <taxon>Tracheophyta</taxon>
        <taxon>Spermatophyta</taxon>
        <taxon>Magnoliopsida</taxon>
        <taxon>Ranunculales</taxon>
        <taxon>Ranunculaceae</taxon>
        <taxon>Thalictroideae</taxon>
        <taxon>Thalictrum</taxon>
    </lineage>
</organism>
<dbReference type="GO" id="GO:0003824">
    <property type="term" value="F:catalytic activity"/>
    <property type="evidence" value="ECO:0007669"/>
    <property type="project" value="InterPro"/>
</dbReference>
<dbReference type="PANTHER" id="PTHR42905">
    <property type="entry name" value="PHOSPHOENOLPYRUVATE CARBOXYLASE"/>
    <property type="match status" value="1"/>
</dbReference>
<comment type="caution">
    <text evidence="1">The sequence shown here is derived from an EMBL/GenBank/DDBJ whole genome shotgun (WGS) entry which is preliminary data.</text>
</comment>
<keyword evidence="1" id="KW-0670">Pyruvate</keyword>
<dbReference type="Proteomes" id="UP000554482">
    <property type="component" value="Unassembled WGS sequence"/>
</dbReference>
<dbReference type="InterPro" id="IPR015813">
    <property type="entry name" value="Pyrv/PenolPyrv_kinase-like_dom"/>
</dbReference>
<sequence>MRIKDAIDAREESGSDIVIVARTDSRHFVRFLHCFQKWPICLKEGGKTPILNLIELEEIGFEIVCYPLSLIGVSIRAMKDALTAIKCGCLPPLASLPSFDEITETLGFNAYYEEEKRYGTSTSQRDFQR</sequence>
<feature type="non-terminal residue" evidence="1">
    <location>
        <position position="1"/>
    </location>
</feature>
<dbReference type="EMBL" id="JABWDY010016315">
    <property type="protein sequence ID" value="KAF5196192.1"/>
    <property type="molecule type" value="Genomic_DNA"/>
</dbReference>